<organism evidence="2">
    <name type="scientific">Haptolina brevifila</name>
    <dbReference type="NCBI Taxonomy" id="156173"/>
    <lineage>
        <taxon>Eukaryota</taxon>
        <taxon>Haptista</taxon>
        <taxon>Haptophyta</taxon>
        <taxon>Prymnesiophyceae</taxon>
        <taxon>Prymnesiales</taxon>
        <taxon>Prymnesiaceae</taxon>
        <taxon>Haptolina</taxon>
    </lineage>
</organism>
<sequence length="101" mass="10152">MTGISSTTSSDSTITNMSGGSGGRGGGGSSGNACPVPIVFAVTNFDPDEKVGQPNFDDIPAHTQPCGTKGDASCPYPNRVGNFDNLAVSTTLVTTTVLRVA</sequence>
<feature type="compositionally biased region" description="Low complexity" evidence="1">
    <location>
        <begin position="1"/>
        <end position="15"/>
    </location>
</feature>
<evidence type="ECO:0000256" key="1">
    <source>
        <dbReference type="SAM" id="MobiDB-lite"/>
    </source>
</evidence>
<name>A0A7S2BTH6_9EUKA</name>
<accession>A0A7S2BTH6</accession>
<dbReference type="EMBL" id="HBGU01007084">
    <property type="protein sequence ID" value="CAD9405873.1"/>
    <property type="molecule type" value="Transcribed_RNA"/>
</dbReference>
<feature type="compositionally biased region" description="Gly residues" evidence="1">
    <location>
        <begin position="19"/>
        <end position="30"/>
    </location>
</feature>
<gene>
    <name evidence="2" type="ORF">CBRE1094_LOCUS3865</name>
</gene>
<evidence type="ECO:0000313" key="2">
    <source>
        <dbReference type="EMBL" id="CAD9405873.1"/>
    </source>
</evidence>
<reference evidence="2" key="1">
    <citation type="submission" date="2021-01" db="EMBL/GenBank/DDBJ databases">
        <authorList>
            <person name="Corre E."/>
            <person name="Pelletier E."/>
            <person name="Niang G."/>
            <person name="Scheremetjew M."/>
            <person name="Finn R."/>
            <person name="Kale V."/>
            <person name="Holt S."/>
            <person name="Cochrane G."/>
            <person name="Meng A."/>
            <person name="Brown T."/>
            <person name="Cohen L."/>
        </authorList>
    </citation>
    <scope>NUCLEOTIDE SEQUENCE</scope>
    <source>
        <strain evidence="2">UTEX LB 985</strain>
    </source>
</reference>
<protein>
    <submittedName>
        <fullName evidence="2">Uncharacterized protein</fullName>
    </submittedName>
</protein>
<feature type="region of interest" description="Disordered" evidence="1">
    <location>
        <begin position="1"/>
        <end position="30"/>
    </location>
</feature>
<dbReference type="AlphaFoldDB" id="A0A7S2BTH6"/>
<proteinExistence type="predicted"/>